<evidence type="ECO:0000256" key="2">
    <source>
        <dbReference type="ARBA" id="ARBA00022598"/>
    </source>
</evidence>
<evidence type="ECO:0000256" key="6">
    <source>
        <dbReference type="HAMAP-Rule" id="MF_01926"/>
    </source>
</evidence>
<dbReference type="RefSeq" id="WP_042686045.1">
    <property type="nucleotide sequence ID" value="NZ_DUIH01000017.1"/>
</dbReference>
<evidence type="ECO:0000256" key="3">
    <source>
        <dbReference type="ARBA" id="ARBA00022741"/>
    </source>
</evidence>
<dbReference type="PANTHER" id="PTHR34696:SF1">
    <property type="entry name" value="PHOSPHORIBOSYLFORMYLGLYCINAMIDINE SYNTHASE SUBUNIT PURS"/>
    <property type="match status" value="1"/>
</dbReference>
<dbReference type="EC" id="6.3.5.3" evidence="6"/>
<dbReference type="AlphaFoldDB" id="A0A832RZ07"/>
<dbReference type="InterPro" id="IPR003850">
    <property type="entry name" value="PurS"/>
</dbReference>
<dbReference type="HAMAP" id="MF_01926">
    <property type="entry name" value="PurS"/>
    <property type="match status" value="1"/>
</dbReference>
<evidence type="ECO:0000313" key="7">
    <source>
        <dbReference type="EMBL" id="HIH69951.1"/>
    </source>
</evidence>
<keyword evidence="2 6" id="KW-0436">Ligase</keyword>
<keyword evidence="4 6" id="KW-0658">Purine biosynthesis</keyword>
<proteinExistence type="inferred from homology"/>
<dbReference type="UniPathway" id="UPA00074">
    <property type="reaction ID" value="UER00128"/>
</dbReference>
<comment type="pathway">
    <text evidence="6">Purine metabolism; IMP biosynthesis via de novo pathway; 5-amino-1-(5-phospho-D-ribosyl)imidazole from N(2)-formyl-N(1)-(5-phospho-D-ribosyl)glycinamide: step 1/2.</text>
</comment>
<evidence type="ECO:0000256" key="1">
    <source>
        <dbReference type="ARBA" id="ARBA00022490"/>
    </source>
</evidence>
<evidence type="ECO:0000256" key="4">
    <source>
        <dbReference type="ARBA" id="ARBA00022755"/>
    </source>
</evidence>
<evidence type="ECO:0000313" key="8">
    <source>
        <dbReference type="Proteomes" id="UP000600363"/>
    </source>
</evidence>
<name>A0A832RZ07_9EURY</name>
<dbReference type="Gene3D" id="3.30.1280.10">
    <property type="entry name" value="Phosphoribosylformylglycinamidine synthase subunit PurS"/>
    <property type="match status" value="1"/>
</dbReference>
<accession>A0A832RZ07</accession>
<dbReference type="EMBL" id="DUIH01000017">
    <property type="protein sequence ID" value="HIH69951.1"/>
    <property type="molecule type" value="Genomic_DNA"/>
</dbReference>
<comment type="caution">
    <text evidence="7">The sequence shown here is derived from an EMBL/GenBank/DDBJ whole genome shotgun (WGS) entry which is preliminary data.</text>
</comment>
<dbReference type="GO" id="GO:0004642">
    <property type="term" value="F:phosphoribosylformylglycinamidine synthase activity"/>
    <property type="evidence" value="ECO:0007669"/>
    <property type="project" value="UniProtKB-UniRule"/>
</dbReference>
<dbReference type="GO" id="GO:0005737">
    <property type="term" value="C:cytoplasm"/>
    <property type="evidence" value="ECO:0007669"/>
    <property type="project" value="UniProtKB-SubCell"/>
</dbReference>
<dbReference type="Pfam" id="PF02700">
    <property type="entry name" value="PurS"/>
    <property type="match status" value="1"/>
</dbReference>
<keyword evidence="1 6" id="KW-0963">Cytoplasm</keyword>
<comment type="function">
    <text evidence="6">Part of the phosphoribosylformylglycinamidine synthase complex involved in the purines biosynthetic pathway. Catalyzes the ATP-dependent conversion of formylglycinamide ribonucleotide (FGAR) and glutamine to yield formylglycinamidine ribonucleotide (FGAM) and glutamate. The FGAM synthase complex is composed of three subunits. PurQ produces an ammonia molecule by converting glutamine to glutamate. PurL transfers the ammonia molecule to FGAR to form FGAM in an ATP-dependent manner. PurS interacts with PurQ and PurL and is thought to assist in the transfer of the ammonia molecule from PurQ to PurL.</text>
</comment>
<comment type="similarity">
    <text evidence="6">Belongs to the PurS family.</text>
</comment>
<comment type="subunit">
    <text evidence="6">Part of the FGAM synthase complex composed of 1 PurL, 1 PurQ and 2 PurS subunits.</text>
</comment>
<keyword evidence="5 6" id="KW-0067">ATP-binding</keyword>
<dbReference type="GO" id="GO:0005524">
    <property type="term" value="F:ATP binding"/>
    <property type="evidence" value="ECO:0007669"/>
    <property type="project" value="UniProtKB-UniRule"/>
</dbReference>
<organism evidence="7 8">
    <name type="scientific">Methermicoccus shengliensis</name>
    <dbReference type="NCBI Taxonomy" id="660064"/>
    <lineage>
        <taxon>Archaea</taxon>
        <taxon>Methanobacteriati</taxon>
        <taxon>Methanobacteriota</taxon>
        <taxon>Stenosarchaea group</taxon>
        <taxon>Methanomicrobia</taxon>
        <taxon>Methanosarcinales</taxon>
        <taxon>Methermicoccaceae</taxon>
        <taxon>Methermicoccus</taxon>
    </lineage>
</organism>
<dbReference type="NCBIfam" id="TIGR00302">
    <property type="entry name" value="phosphoribosylformylglycinamidine synthase subunit PurS"/>
    <property type="match status" value="1"/>
</dbReference>
<sequence length="83" mass="9528">MHYIADITVRLKKGVRDPEGSAIQRALVNLGFDVLEVSSAKEFYVTLEAEDEEDARQQVEGMCTKLLANPIIHDYTYELREQR</sequence>
<protein>
    <recommendedName>
        <fullName evidence="6">Phosphoribosylformylglycinamidine synthase subunit PurS</fullName>
        <shortName evidence="6">FGAM synthase</shortName>
        <ecNumber evidence="6">6.3.5.3</ecNumber>
    </recommendedName>
    <alternativeName>
        <fullName evidence="6">Formylglycinamide ribonucleotide amidotransferase subunit III</fullName>
        <shortName evidence="6">FGAR amidotransferase III</shortName>
        <shortName evidence="6">FGAR-AT III</shortName>
    </alternativeName>
    <alternativeName>
        <fullName evidence="6">Phosphoribosylformylglycinamidine synthase subunit III</fullName>
    </alternativeName>
</protein>
<gene>
    <name evidence="6 7" type="primary">purS</name>
    <name evidence="7" type="ORF">HA299_04995</name>
</gene>
<dbReference type="Proteomes" id="UP000600363">
    <property type="component" value="Unassembled WGS sequence"/>
</dbReference>
<comment type="subcellular location">
    <subcellularLocation>
        <location evidence="6">Cytoplasm</location>
    </subcellularLocation>
</comment>
<evidence type="ECO:0000256" key="5">
    <source>
        <dbReference type="ARBA" id="ARBA00022840"/>
    </source>
</evidence>
<dbReference type="GO" id="GO:0006189">
    <property type="term" value="P:'de novo' IMP biosynthetic process"/>
    <property type="evidence" value="ECO:0007669"/>
    <property type="project" value="UniProtKB-UniRule"/>
</dbReference>
<keyword evidence="3 6" id="KW-0547">Nucleotide-binding</keyword>
<dbReference type="NCBIfam" id="NF004630">
    <property type="entry name" value="PRK05974.1"/>
    <property type="match status" value="1"/>
</dbReference>
<dbReference type="SUPFAM" id="SSF82697">
    <property type="entry name" value="PurS-like"/>
    <property type="match status" value="1"/>
</dbReference>
<dbReference type="PANTHER" id="PTHR34696">
    <property type="entry name" value="PHOSPHORIBOSYLFORMYLGLYCINAMIDINE SYNTHASE SUBUNIT PURS"/>
    <property type="match status" value="1"/>
</dbReference>
<comment type="catalytic activity">
    <reaction evidence="6">
        <text>N(2)-formyl-N(1)-(5-phospho-beta-D-ribosyl)glycinamide + L-glutamine + ATP + H2O = 2-formamido-N(1)-(5-O-phospho-beta-D-ribosyl)acetamidine + L-glutamate + ADP + phosphate + H(+)</text>
        <dbReference type="Rhea" id="RHEA:17129"/>
        <dbReference type="ChEBI" id="CHEBI:15377"/>
        <dbReference type="ChEBI" id="CHEBI:15378"/>
        <dbReference type="ChEBI" id="CHEBI:29985"/>
        <dbReference type="ChEBI" id="CHEBI:30616"/>
        <dbReference type="ChEBI" id="CHEBI:43474"/>
        <dbReference type="ChEBI" id="CHEBI:58359"/>
        <dbReference type="ChEBI" id="CHEBI:147286"/>
        <dbReference type="ChEBI" id="CHEBI:147287"/>
        <dbReference type="ChEBI" id="CHEBI:456216"/>
        <dbReference type="EC" id="6.3.5.3"/>
    </reaction>
</comment>
<dbReference type="InterPro" id="IPR036604">
    <property type="entry name" value="PurS-like_sf"/>
</dbReference>
<reference evidence="7" key="1">
    <citation type="journal article" date="2020" name="bioRxiv">
        <title>A rank-normalized archaeal taxonomy based on genome phylogeny resolves widespread incomplete and uneven classifications.</title>
        <authorList>
            <person name="Rinke C."/>
            <person name="Chuvochina M."/>
            <person name="Mussig A.J."/>
            <person name="Chaumeil P.-A."/>
            <person name="Waite D.W."/>
            <person name="Whitman W.B."/>
            <person name="Parks D.H."/>
            <person name="Hugenholtz P."/>
        </authorList>
    </citation>
    <scope>NUCLEOTIDE SEQUENCE</scope>
    <source>
        <strain evidence="7">UBA12518</strain>
    </source>
</reference>